<reference evidence="1 2" key="1">
    <citation type="journal article" date="2023" name="Science">
        <title>Complex scaffold remodeling in plant triterpene biosynthesis.</title>
        <authorList>
            <person name="De La Pena R."/>
            <person name="Hodgson H."/>
            <person name="Liu J.C."/>
            <person name="Stephenson M.J."/>
            <person name="Martin A.C."/>
            <person name="Owen C."/>
            <person name="Harkess A."/>
            <person name="Leebens-Mack J."/>
            <person name="Jimenez L.E."/>
            <person name="Osbourn A."/>
            <person name="Sattely E.S."/>
        </authorList>
    </citation>
    <scope>NUCLEOTIDE SEQUENCE [LARGE SCALE GENOMIC DNA]</scope>
    <source>
        <strain evidence="2">cv. JPN11</strain>
        <tissue evidence="1">Leaf</tissue>
    </source>
</reference>
<organism evidence="1 2">
    <name type="scientific">Melia azedarach</name>
    <name type="common">Chinaberry tree</name>
    <dbReference type="NCBI Taxonomy" id="155640"/>
    <lineage>
        <taxon>Eukaryota</taxon>
        <taxon>Viridiplantae</taxon>
        <taxon>Streptophyta</taxon>
        <taxon>Embryophyta</taxon>
        <taxon>Tracheophyta</taxon>
        <taxon>Spermatophyta</taxon>
        <taxon>Magnoliopsida</taxon>
        <taxon>eudicotyledons</taxon>
        <taxon>Gunneridae</taxon>
        <taxon>Pentapetalae</taxon>
        <taxon>rosids</taxon>
        <taxon>malvids</taxon>
        <taxon>Sapindales</taxon>
        <taxon>Meliaceae</taxon>
        <taxon>Melia</taxon>
    </lineage>
</organism>
<dbReference type="Proteomes" id="UP001164539">
    <property type="component" value="Chromosome 2"/>
</dbReference>
<proteinExistence type="predicted"/>
<keyword evidence="2" id="KW-1185">Reference proteome</keyword>
<comment type="caution">
    <text evidence="1">The sequence shown here is derived from an EMBL/GenBank/DDBJ whole genome shotgun (WGS) entry which is preliminary data.</text>
</comment>
<sequence length="339" mass="38432">MQNPLCFLWRKRYAYTNSSVNVDNAVNLVKRIQGPIAEMPYMVFVRCNTLLDGNMDKLVVCGREEVKLQPLTSLNATSGSLDRASTSSEDFSDRILRIEIMGDSPENSYEWRVDALVTMGVKTLHKADSCMRLCSQVLSGMPITRESAVLFLELPSSVLMAEAVQPLTSATKNYLISHYKDIERFEEELIKLPLVGIEALLESNCILVASEDNLYDFVLRWATAKYPSVKERHGVFCSWLARLIRFAQLSCGKLKSILACPGFNDDIIFNLVLEALFFKVKALYGERTLAWECTMGERSYKLHPIKVVGFEHPGLQCVVYMDLKQKECENMFPSGRVYC</sequence>
<evidence type="ECO:0000313" key="2">
    <source>
        <dbReference type="Proteomes" id="UP001164539"/>
    </source>
</evidence>
<gene>
    <name evidence="1" type="ORF">OWV82_003776</name>
</gene>
<accession>A0ACC1YM18</accession>
<protein>
    <submittedName>
        <fullName evidence="1">BTB/POZ domain-containing protein POB1</fullName>
    </submittedName>
</protein>
<dbReference type="EMBL" id="CM051395">
    <property type="protein sequence ID" value="KAJ4724836.1"/>
    <property type="molecule type" value="Genomic_DNA"/>
</dbReference>
<evidence type="ECO:0000313" key="1">
    <source>
        <dbReference type="EMBL" id="KAJ4724836.1"/>
    </source>
</evidence>
<name>A0ACC1YM18_MELAZ</name>